<evidence type="ECO:0000313" key="2">
    <source>
        <dbReference type="Proteomes" id="UP000494174"/>
    </source>
</evidence>
<dbReference type="EMBL" id="CABVPU010000051">
    <property type="protein sequence ID" value="VWC45483.1"/>
    <property type="molecule type" value="Genomic_DNA"/>
</dbReference>
<gene>
    <name evidence="1" type="ORF">BLA15945_07421</name>
</gene>
<dbReference type="Proteomes" id="UP000494174">
    <property type="component" value="Unassembled WGS sequence"/>
</dbReference>
<protein>
    <recommendedName>
        <fullName evidence="3">PAAR repeat-containing protein</fullName>
    </recommendedName>
</protein>
<dbReference type="Pfam" id="PF05488">
    <property type="entry name" value="PAAR_motif"/>
    <property type="match status" value="1"/>
</dbReference>
<dbReference type="CDD" id="cd14744">
    <property type="entry name" value="PAAR_CT_2"/>
    <property type="match status" value="1"/>
</dbReference>
<organism evidence="1 2">
    <name type="scientific">Burkholderia lata (strain ATCC 17760 / DSM 23089 / LMG 22485 / NCIMB 9086 / R18194 / 383)</name>
    <dbReference type="NCBI Taxonomy" id="482957"/>
    <lineage>
        <taxon>Bacteria</taxon>
        <taxon>Pseudomonadati</taxon>
        <taxon>Pseudomonadota</taxon>
        <taxon>Betaproteobacteria</taxon>
        <taxon>Burkholderiales</taxon>
        <taxon>Burkholderiaceae</taxon>
        <taxon>Burkholderia</taxon>
        <taxon>Burkholderia cepacia complex</taxon>
    </lineage>
</organism>
<dbReference type="AlphaFoldDB" id="A0A6P2P9T0"/>
<name>A0A6P2P9T0_BURL3</name>
<accession>A0A6P2P9T0</accession>
<sequence length="115" mass="12393">MGHYELALVAEREARRVTPTMTRYLILDGDHTTVAGTVQAKATPFALDGNHIAHENDDVFCPVCKAIGKIQCVGPRLPMTGPDGRRVALSDDLCICKCPVPPLLIASQHVMSVDA</sequence>
<dbReference type="InterPro" id="IPR008727">
    <property type="entry name" value="PAAR_motif"/>
</dbReference>
<reference evidence="1 2" key="1">
    <citation type="submission" date="2019-09" db="EMBL/GenBank/DDBJ databases">
        <authorList>
            <person name="Depoorter E."/>
        </authorList>
    </citation>
    <scope>NUCLEOTIDE SEQUENCE [LARGE SCALE GENOMIC DNA]</scope>
    <source>
        <strain evidence="1">R-15945</strain>
    </source>
</reference>
<evidence type="ECO:0008006" key="3">
    <source>
        <dbReference type="Google" id="ProtNLM"/>
    </source>
</evidence>
<proteinExistence type="predicted"/>
<evidence type="ECO:0000313" key="1">
    <source>
        <dbReference type="EMBL" id="VWC45483.1"/>
    </source>
</evidence>